<evidence type="ECO:0000256" key="1">
    <source>
        <dbReference type="SAM" id="Phobius"/>
    </source>
</evidence>
<dbReference type="KEGG" id="pll:I858_016340"/>
<dbReference type="Proteomes" id="UP000053354">
    <property type="component" value="Plasmid pPS15-1"/>
</dbReference>
<geneLocation type="plasmid" evidence="2 3">
    <name>pPS15-1</name>
</geneLocation>
<evidence type="ECO:0008006" key="4">
    <source>
        <dbReference type="Google" id="ProtNLM"/>
    </source>
</evidence>
<organism evidence="2 3">
    <name type="scientific">Planococcus versutus</name>
    <dbReference type="NCBI Taxonomy" id="1302659"/>
    <lineage>
        <taxon>Bacteria</taxon>
        <taxon>Bacillati</taxon>
        <taxon>Bacillota</taxon>
        <taxon>Bacilli</taxon>
        <taxon>Bacillales</taxon>
        <taxon>Caryophanaceae</taxon>
        <taxon>Planococcus</taxon>
    </lineage>
</organism>
<sequence length="87" mass="10070">MRVSTLLSFLFFLISMGIYLLVIDPMLESNRWAAFVIFLLIFLSYSSLDKMLQGRFEFLDKRIDTQTSVWIVFGLLIFAPLLIGALE</sequence>
<feature type="transmembrane region" description="Helical" evidence="1">
    <location>
        <begin position="68"/>
        <end position="86"/>
    </location>
</feature>
<dbReference type="RefSeq" id="WP_049695009.1">
    <property type="nucleotide sequence ID" value="NZ_CP016541.2"/>
</dbReference>
<accession>A0A1B1S621</accession>
<keyword evidence="1" id="KW-0812">Transmembrane</keyword>
<keyword evidence="1" id="KW-0472">Membrane</keyword>
<protein>
    <recommendedName>
        <fullName evidence="4">DUF4181 domain-containing protein</fullName>
    </recommendedName>
</protein>
<feature type="transmembrane region" description="Helical" evidence="1">
    <location>
        <begin position="30"/>
        <end position="48"/>
    </location>
</feature>
<name>A0A1B1S621_9BACL</name>
<keyword evidence="1" id="KW-1133">Transmembrane helix</keyword>
<dbReference type="AlphaFoldDB" id="A0A1B1S621"/>
<proteinExistence type="predicted"/>
<evidence type="ECO:0000313" key="3">
    <source>
        <dbReference type="Proteomes" id="UP000053354"/>
    </source>
</evidence>
<keyword evidence="3" id="KW-1185">Reference proteome</keyword>
<keyword evidence="2" id="KW-0614">Plasmid</keyword>
<feature type="transmembrane region" description="Helical" evidence="1">
    <location>
        <begin position="6"/>
        <end position="23"/>
    </location>
</feature>
<dbReference type="OrthoDB" id="9949528at2"/>
<reference evidence="2" key="1">
    <citation type="submission" date="2016-10" db="EMBL/GenBank/DDBJ databases">
        <authorList>
            <person name="See-Too W.S."/>
        </authorList>
    </citation>
    <scope>NUCLEOTIDE SEQUENCE</scope>
    <source>
        <strain evidence="2">L10.15</strain>
        <plasmid evidence="2">pPS15-1</plasmid>
    </source>
</reference>
<evidence type="ECO:0000313" key="2">
    <source>
        <dbReference type="EMBL" id="ANU28550.1"/>
    </source>
</evidence>
<gene>
    <name evidence="2" type="ORF">I858_016340</name>
</gene>
<dbReference type="EMBL" id="CP016541">
    <property type="protein sequence ID" value="ANU28550.1"/>
    <property type="molecule type" value="Genomic_DNA"/>
</dbReference>